<feature type="transmembrane region" description="Helical" evidence="1">
    <location>
        <begin position="80"/>
        <end position="104"/>
    </location>
</feature>
<feature type="transmembrane region" description="Helical" evidence="1">
    <location>
        <begin position="111"/>
        <end position="128"/>
    </location>
</feature>
<evidence type="ECO:0000259" key="2">
    <source>
        <dbReference type="Pfam" id="PF04892"/>
    </source>
</evidence>
<gene>
    <name evidence="3" type="ORF">RHODO2019_13885</name>
</gene>
<accession>A0ABY6NZ21</accession>
<feature type="transmembrane region" description="Helical" evidence="1">
    <location>
        <begin position="140"/>
        <end position="160"/>
    </location>
</feature>
<keyword evidence="4" id="KW-1185">Reference proteome</keyword>
<feature type="domain" description="VanZ-like" evidence="2">
    <location>
        <begin position="89"/>
        <end position="153"/>
    </location>
</feature>
<evidence type="ECO:0000256" key="1">
    <source>
        <dbReference type="SAM" id="Phobius"/>
    </source>
</evidence>
<proteinExistence type="predicted"/>
<feature type="transmembrane region" description="Helical" evidence="1">
    <location>
        <begin position="34"/>
        <end position="53"/>
    </location>
</feature>
<name>A0ABY6NZ21_9NOCA</name>
<organism evidence="3 4">
    <name type="scientific">Rhodococcus antarcticus</name>
    <dbReference type="NCBI Taxonomy" id="2987751"/>
    <lineage>
        <taxon>Bacteria</taxon>
        <taxon>Bacillati</taxon>
        <taxon>Actinomycetota</taxon>
        <taxon>Actinomycetes</taxon>
        <taxon>Mycobacteriales</taxon>
        <taxon>Nocardiaceae</taxon>
        <taxon>Rhodococcus</taxon>
    </lineage>
</organism>
<sequence length="169" mass="17329">MTPLSWWTVGYAVLAVLVVVAVRGPLVRRTGWRPAWTVVSLLALAAVLAVTLAPSRDFPRPLGVGSCLRGAAGQVRNGSAFALGGAQAELNLVLLVPLGTALVLATRRVRVPLAVVLALPALVELTQTQVPGRLCSGNDYVVNVTGGLGGVALGAALVALTRAVGRLRA</sequence>
<reference evidence="3" key="1">
    <citation type="submission" date="2022-10" db="EMBL/GenBank/DDBJ databases">
        <title>Rhodococcus sp.75.</title>
        <authorList>
            <person name="Sun M."/>
        </authorList>
    </citation>
    <scope>NUCLEOTIDE SEQUENCE</scope>
    <source>
        <strain evidence="3">75</strain>
    </source>
</reference>
<feature type="transmembrane region" description="Helical" evidence="1">
    <location>
        <begin position="6"/>
        <end position="22"/>
    </location>
</feature>
<dbReference type="InterPro" id="IPR006976">
    <property type="entry name" value="VanZ-like"/>
</dbReference>
<evidence type="ECO:0000313" key="3">
    <source>
        <dbReference type="EMBL" id="UZJ24238.1"/>
    </source>
</evidence>
<evidence type="ECO:0000313" key="4">
    <source>
        <dbReference type="Proteomes" id="UP001164965"/>
    </source>
</evidence>
<keyword evidence="1" id="KW-0472">Membrane</keyword>
<protein>
    <submittedName>
        <fullName evidence="3">VanZ family protein</fullName>
    </submittedName>
</protein>
<dbReference type="Pfam" id="PF04892">
    <property type="entry name" value="VanZ"/>
    <property type="match status" value="1"/>
</dbReference>
<dbReference type="Proteomes" id="UP001164965">
    <property type="component" value="Chromosome"/>
</dbReference>
<keyword evidence="1" id="KW-0812">Transmembrane</keyword>
<keyword evidence="1" id="KW-1133">Transmembrane helix</keyword>
<dbReference type="EMBL" id="CP110615">
    <property type="protein sequence ID" value="UZJ24238.1"/>
    <property type="molecule type" value="Genomic_DNA"/>
</dbReference>
<dbReference type="RefSeq" id="WP_265382345.1">
    <property type="nucleotide sequence ID" value="NZ_CP110615.1"/>
</dbReference>